<dbReference type="EMBL" id="CP056072">
    <property type="protein sequence ID" value="UVC50082.1"/>
    <property type="molecule type" value="Genomic_DNA"/>
</dbReference>
<protein>
    <submittedName>
        <fullName evidence="1">Uncharacterized protein</fullName>
    </submittedName>
</protein>
<evidence type="ECO:0000313" key="1">
    <source>
        <dbReference type="EMBL" id="UVC50082.1"/>
    </source>
</evidence>
<sequence length="40" mass="4655">MYIHISQLRICKRLINNDICTSVSIINTNTFVHLYALFDA</sequence>
<dbReference type="Proteomes" id="UP000244811">
    <property type="component" value="Chromosome 4"/>
</dbReference>
<evidence type="ECO:0000313" key="2">
    <source>
        <dbReference type="Proteomes" id="UP000244811"/>
    </source>
</evidence>
<dbReference type="AlphaFoldDB" id="A0A976XI32"/>
<accession>A0A976XI32</accession>
<name>A0A976XI32_THEOR</name>
<organism evidence="1 2">
    <name type="scientific">Theileria orientalis</name>
    <dbReference type="NCBI Taxonomy" id="68886"/>
    <lineage>
        <taxon>Eukaryota</taxon>
        <taxon>Sar</taxon>
        <taxon>Alveolata</taxon>
        <taxon>Apicomplexa</taxon>
        <taxon>Aconoidasida</taxon>
        <taxon>Piroplasmida</taxon>
        <taxon>Theileriidae</taxon>
        <taxon>Theileria</taxon>
    </lineage>
</organism>
<gene>
    <name evidence="1" type="ORF">MACK_003947</name>
</gene>
<proteinExistence type="predicted"/>
<reference evidence="1" key="1">
    <citation type="submission" date="2022-07" db="EMBL/GenBank/DDBJ databases">
        <title>Evaluation of T. orientalis genome assembly methods using nanopore sequencing and analysis of variation between genomes.</title>
        <authorList>
            <person name="Yam J."/>
            <person name="Micallef M.L."/>
            <person name="Liu M."/>
            <person name="Djordjevic S.P."/>
            <person name="Bogema D.R."/>
            <person name="Jenkins C."/>
        </authorList>
    </citation>
    <scope>NUCLEOTIDE SEQUENCE</scope>
    <source>
        <strain evidence="1">Goon Nure</strain>
    </source>
</reference>